<dbReference type="EMBL" id="JAATJM010000001">
    <property type="protein sequence ID" value="NJC40334.1"/>
    <property type="molecule type" value="Genomic_DNA"/>
</dbReference>
<accession>A0A7X5YIL3</accession>
<dbReference type="RefSeq" id="WP_168045226.1">
    <property type="nucleotide sequence ID" value="NZ_JAATJM010000001.1"/>
</dbReference>
<gene>
    <name evidence="2" type="ORF">GGQ87_000592</name>
</gene>
<dbReference type="PROSITE" id="PS51257">
    <property type="entry name" value="PROKAR_LIPOPROTEIN"/>
    <property type="match status" value="1"/>
</dbReference>
<reference evidence="2 3" key="1">
    <citation type="submission" date="2020-03" db="EMBL/GenBank/DDBJ databases">
        <title>Genomic Encyclopedia of Type Strains, Phase IV (KMG-IV): sequencing the most valuable type-strain genomes for metagenomic binning, comparative biology and taxonomic classification.</title>
        <authorList>
            <person name="Goeker M."/>
        </authorList>
    </citation>
    <scope>NUCLEOTIDE SEQUENCE [LARGE SCALE GENOMIC DNA]</scope>
    <source>
        <strain evidence="2 3">DSM 4736</strain>
    </source>
</reference>
<evidence type="ECO:0008006" key="4">
    <source>
        <dbReference type="Google" id="ProtNLM"/>
    </source>
</evidence>
<evidence type="ECO:0000313" key="2">
    <source>
        <dbReference type="EMBL" id="NJC40334.1"/>
    </source>
</evidence>
<dbReference type="AlphaFoldDB" id="A0A7X5YIL3"/>
<dbReference type="Proteomes" id="UP000587415">
    <property type="component" value="Unassembled WGS sequence"/>
</dbReference>
<protein>
    <recommendedName>
        <fullName evidence="4">Lipoprotein</fullName>
    </recommendedName>
</protein>
<feature type="chain" id="PRO_5030899273" description="Lipoprotein" evidence="1">
    <location>
        <begin position="22"/>
        <end position="140"/>
    </location>
</feature>
<keyword evidence="1" id="KW-0732">Signal</keyword>
<sequence length="140" mass="14787">MTRLIPTAAVAALTVLTASCAPVDDMSGSSGSASARPERQCFSAEQVRNFRSANSGRLYIRAMRDVYELNSSGGCTDLDFAQRLAITPDVGGLAGGRICTGNWARITIPGSASPITSCRARVDRVLTQAEVEALPRGQRP</sequence>
<organism evidence="2 3">
    <name type="scientific">Brevundimonas alba</name>
    <dbReference type="NCBI Taxonomy" id="74314"/>
    <lineage>
        <taxon>Bacteria</taxon>
        <taxon>Pseudomonadati</taxon>
        <taxon>Pseudomonadota</taxon>
        <taxon>Alphaproteobacteria</taxon>
        <taxon>Caulobacterales</taxon>
        <taxon>Caulobacteraceae</taxon>
        <taxon>Brevundimonas</taxon>
    </lineage>
</organism>
<keyword evidence="3" id="KW-1185">Reference proteome</keyword>
<feature type="signal peptide" evidence="1">
    <location>
        <begin position="1"/>
        <end position="21"/>
    </location>
</feature>
<evidence type="ECO:0000256" key="1">
    <source>
        <dbReference type="SAM" id="SignalP"/>
    </source>
</evidence>
<comment type="caution">
    <text evidence="2">The sequence shown here is derived from an EMBL/GenBank/DDBJ whole genome shotgun (WGS) entry which is preliminary data.</text>
</comment>
<evidence type="ECO:0000313" key="3">
    <source>
        <dbReference type="Proteomes" id="UP000587415"/>
    </source>
</evidence>
<proteinExistence type="predicted"/>
<name>A0A7X5YIL3_9CAUL</name>